<dbReference type="InterPro" id="IPR018771">
    <property type="entry name" value="PocR_dom"/>
</dbReference>
<name>A0A3G1KPS5_FORW1</name>
<organism evidence="5 6">
    <name type="scientific">Formimonas warabiya</name>
    <dbReference type="NCBI Taxonomy" id="1761012"/>
    <lineage>
        <taxon>Bacteria</taxon>
        <taxon>Bacillati</taxon>
        <taxon>Bacillota</taxon>
        <taxon>Clostridia</taxon>
        <taxon>Eubacteriales</taxon>
        <taxon>Peptococcaceae</taxon>
        <taxon>Candidatus Formimonas</taxon>
    </lineage>
</organism>
<keyword evidence="1" id="KW-0805">Transcription regulation</keyword>
<dbReference type="Gene3D" id="1.10.10.60">
    <property type="entry name" value="Homeodomain-like"/>
    <property type="match status" value="2"/>
</dbReference>
<dbReference type="InterPro" id="IPR009057">
    <property type="entry name" value="Homeodomain-like_sf"/>
</dbReference>
<dbReference type="SMART" id="SM00342">
    <property type="entry name" value="HTH_ARAC"/>
    <property type="match status" value="1"/>
</dbReference>
<reference evidence="5 6" key="1">
    <citation type="submission" date="2016-10" db="EMBL/GenBank/DDBJ databases">
        <title>Complete Genome Sequence of Peptococcaceae strain DCMF.</title>
        <authorList>
            <person name="Edwards R.J."/>
            <person name="Holland S.I."/>
            <person name="Deshpande N.P."/>
            <person name="Wong Y.K."/>
            <person name="Ertan H."/>
            <person name="Manefield M."/>
            <person name="Russell T.L."/>
            <person name="Lee M.J."/>
        </authorList>
    </citation>
    <scope>NUCLEOTIDE SEQUENCE [LARGE SCALE GENOMIC DNA]</scope>
    <source>
        <strain evidence="5 6">DCMF</strain>
    </source>
</reference>
<dbReference type="SUPFAM" id="SSF46689">
    <property type="entry name" value="Homeodomain-like"/>
    <property type="match status" value="1"/>
</dbReference>
<feature type="domain" description="HTH araC/xylS-type" evidence="4">
    <location>
        <begin position="335"/>
        <end position="434"/>
    </location>
</feature>
<evidence type="ECO:0000256" key="3">
    <source>
        <dbReference type="ARBA" id="ARBA00023163"/>
    </source>
</evidence>
<sequence length="437" mass="50002">MSGSISKEIDATLAFHEHLFDKQLLERLLNSFSTATKLHVAITDTLGHVLFCSQKGDSVFCSLVKSTSTGLERCKGVYARAGKQATKWKEPYIFRCHAGLMAWVCPIMVGSSHIGNFICGQILMWEPKQYFCMEIRELTRDLGHAPEKLTEAVKQLEVVSPAQVQAASDMLFITAHYFAQGGIEPLGYQQKLRTVSSWLWKENNAQGNLEKKQEENSRHYLMLLQDQMKCEIRKDNMAEAEKLLNKIALQFFIQSKGQIEIIKALGIEFISFLVRLSTEKGVDFEESYRFSMLKFNELNESDTVEKVMLWLLTVGKYYLDLLSRKDQKESAVIISKTITYIQKNYPNEALTVKEIAGAVFVTPSYLSHLFKKDKGISLSEYINKIRIDQAKILLRQSEMDNGEIAQRIGYVDRSYFCKIFKKIVGVSPQDYRRNVQS</sequence>
<dbReference type="PANTHER" id="PTHR43280">
    <property type="entry name" value="ARAC-FAMILY TRANSCRIPTIONAL REGULATOR"/>
    <property type="match status" value="1"/>
</dbReference>
<dbReference type="GO" id="GO:0043565">
    <property type="term" value="F:sequence-specific DNA binding"/>
    <property type="evidence" value="ECO:0007669"/>
    <property type="project" value="InterPro"/>
</dbReference>
<dbReference type="EMBL" id="CP017634">
    <property type="protein sequence ID" value="ATW24436.1"/>
    <property type="molecule type" value="Genomic_DNA"/>
</dbReference>
<dbReference type="Proteomes" id="UP000323521">
    <property type="component" value="Chromosome"/>
</dbReference>
<dbReference type="AlphaFoldDB" id="A0A3G1KPS5"/>
<proteinExistence type="predicted"/>
<dbReference type="InterPro" id="IPR020449">
    <property type="entry name" value="Tscrpt_reg_AraC-type_HTH"/>
</dbReference>
<evidence type="ECO:0000259" key="4">
    <source>
        <dbReference type="PROSITE" id="PS01124"/>
    </source>
</evidence>
<keyword evidence="6" id="KW-1185">Reference proteome</keyword>
<evidence type="ECO:0000313" key="6">
    <source>
        <dbReference type="Proteomes" id="UP000323521"/>
    </source>
</evidence>
<dbReference type="KEGG" id="fwa:DCMF_06240"/>
<evidence type="ECO:0000313" key="5">
    <source>
        <dbReference type="EMBL" id="ATW24436.1"/>
    </source>
</evidence>
<dbReference type="PRINTS" id="PR00032">
    <property type="entry name" value="HTHARAC"/>
</dbReference>
<evidence type="ECO:0000256" key="1">
    <source>
        <dbReference type="ARBA" id="ARBA00023015"/>
    </source>
</evidence>
<dbReference type="RefSeq" id="WP_214659143.1">
    <property type="nucleotide sequence ID" value="NZ_CP017634.1"/>
</dbReference>
<dbReference type="PANTHER" id="PTHR43280:SF10">
    <property type="entry name" value="REGULATORY PROTEIN POCR"/>
    <property type="match status" value="1"/>
</dbReference>
<gene>
    <name evidence="5" type="ORF">DCMF_06240</name>
</gene>
<dbReference type="Pfam" id="PF10114">
    <property type="entry name" value="PocR"/>
    <property type="match status" value="1"/>
</dbReference>
<dbReference type="PROSITE" id="PS01124">
    <property type="entry name" value="HTH_ARAC_FAMILY_2"/>
    <property type="match status" value="1"/>
</dbReference>
<evidence type="ECO:0000256" key="2">
    <source>
        <dbReference type="ARBA" id="ARBA00023125"/>
    </source>
</evidence>
<keyword evidence="3" id="KW-0804">Transcription</keyword>
<dbReference type="InterPro" id="IPR018060">
    <property type="entry name" value="HTH_AraC"/>
</dbReference>
<keyword evidence="2" id="KW-0238">DNA-binding</keyword>
<accession>A0A3G1KPS5</accession>
<protein>
    <submittedName>
        <fullName evidence="5">AraC family transcriptional regulator</fullName>
    </submittedName>
</protein>
<dbReference type="GO" id="GO:0003700">
    <property type="term" value="F:DNA-binding transcription factor activity"/>
    <property type="evidence" value="ECO:0007669"/>
    <property type="project" value="InterPro"/>
</dbReference>
<dbReference type="Pfam" id="PF12833">
    <property type="entry name" value="HTH_18"/>
    <property type="match status" value="1"/>
</dbReference>